<sequence length="361" mass="36696">MMSGLGRFAADLPAVSRYVTLGEGGTPLLALDRLAARFGLAGLSAKVESANPTGSYKDRVAAMSLSLALDRGNPGWIATSSGNAGLAFAAYGVRAGLPGFLCVVAGAPPGKLIPLVPYGIGLAAVTDVGDGGSGRSGAGLMELVRDAARRHELFLGITANRYNPDGMRGIETIGYELAEQLPDTTQVYVPTGGGGLLASLARGLAHRGVPAAVVACQPAGCAPIVRFLDGELARPVIERCDTRVSALQLPEPPDGDLAVAAVIGSGGWGTSVSDEETLAAQRLLAATEGLFVEPASATGLAAVIRDVAAGRLGGTDHPVLVLTGAGWKDLDRFAAAAERIPEVGLGGVAERVDRWAGEVRS</sequence>
<evidence type="ECO:0000256" key="2">
    <source>
        <dbReference type="ARBA" id="ARBA00022898"/>
    </source>
</evidence>
<organism evidence="5 6">
    <name type="scientific">Actinophytocola xinjiangensis</name>
    <dbReference type="NCBI Taxonomy" id="485602"/>
    <lineage>
        <taxon>Bacteria</taxon>
        <taxon>Bacillati</taxon>
        <taxon>Actinomycetota</taxon>
        <taxon>Actinomycetes</taxon>
        <taxon>Pseudonocardiales</taxon>
        <taxon>Pseudonocardiaceae</taxon>
    </lineage>
</organism>
<dbReference type="InterPro" id="IPR001926">
    <property type="entry name" value="TrpB-like_PALP"/>
</dbReference>
<dbReference type="Gene3D" id="3.40.50.1100">
    <property type="match status" value="2"/>
</dbReference>
<dbReference type="OrthoDB" id="9778118at2"/>
<dbReference type="GO" id="GO:0006565">
    <property type="term" value="P:L-serine catabolic process"/>
    <property type="evidence" value="ECO:0007669"/>
    <property type="project" value="TreeGrafter"/>
</dbReference>
<dbReference type="Pfam" id="PF00291">
    <property type="entry name" value="PALP"/>
    <property type="match status" value="1"/>
</dbReference>
<dbReference type="GO" id="GO:0006567">
    <property type="term" value="P:L-threonine catabolic process"/>
    <property type="evidence" value="ECO:0007669"/>
    <property type="project" value="TreeGrafter"/>
</dbReference>
<dbReference type="GO" id="GO:0004794">
    <property type="term" value="F:threonine deaminase activity"/>
    <property type="evidence" value="ECO:0007669"/>
    <property type="project" value="TreeGrafter"/>
</dbReference>
<name>A0A7Z1AX82_9PSEU</name>
<protein>
    <recommendedName>
        <fullName evidence="4">Tryptophan synthase beta chain-like PALP domain-containing protein</fullName>
    </recommendedName>
</protein>
<dbReference type="EMBL" id="MSIF01000016">
    <property type="protein sequence ID" value="OLF07401.1"/>
    <property type="molecule type" value="Genomic_DNA"/>
</dbReference>
<dbReference type="GO" id="GO:0009097">
    <property type="term" value="P:isoleucine biosynthetic process"/>
    <property type="evidence" value="ECO:0007669"/>
    <property type="project" value="TreeGrafter"/>
</dbReference>
<dbReference type="InterPro" id="IPR036052">
    <property type="entry name" value="TrpB-like_PALP_sf"/>
</dbReference>
<dbReference type="SUPFAM" id="SSF53686">
    <property type="entry name" value="Tryptophan synthase beta subunit-like PLP-dependent enzymes"/>
    <property type="match status" value="1"/>
</dbReference>
<evidence type="ECO:0000313" key="6">
    <source>
        <dbReference type="Proteomes" id="UP000185696"/>
    </source>
</evidence>
<dbReference type="AlphaFoldDB" id="A0A7Z1AX82"/>
<evidence type="ECO:0000256" key="3">
    <source>
        <dbReference type="ARBA" id="ARBA00023239"/>
    </source>
</evidence>
<gene>
    <name evidence="5" type="ORF">BLA60_27975</name>
</gene>
<comment type="cofactor">
    <cofactor evidence="1">
        <name>pyridoxal 5'-phosphate</name>
        <dbReference type="ChEBI" id="CHEBI:597326"/>
    </cofactor>
</comment>
<dbReference type="GO" id="GO:0003941">
    <property type="term" value="F:L-serine ammonia-lyase activity"/>
    <property type="evidence" value="ECO:0007669"/>
    <property type="project" value="TreeGrafter"/>
</dbReference>
<keyword evidence="3" id="KW-0456">Lyase</keyword>
<dbReference type="Proteomes" id="UP000185696">
    <property type="component" value="Unassembled WGS sequence"/>
</dbReference>
<comment type="caution">
    <text evidence="5">The sequence shown here is derived from an EMBL/GenBank/DDBJ whole genome shotgun (WGS) entry which is preliminary data.</text>
</comment>
<keyword evidence="2" id="KW-0663">Pyridoxal phosphate</keyword>
<proteinExistence type="predicted"/>
<accession>A0A7Z1AX82</accession>
<evidence type="ECO:0000313" key="5">
    <source>
        <dbReference type="EMBL" id="OLF07401.1"/>
    </source>
</evidence>
<dbReference type="InterPro" id="IPR050147">
    <property type="entry name" value="Ser/Thr_Dehydratase"/>
</dbReference>
<dbReference type="PANTHER" id="PTHR48078:SF6">
    <property type="entry name" value="L-THREONINE DEHYDRATASE CATABOLIC TDCB"/>
    <property type="match status" value="1"/>
</dbReference>
<evidence type="ECO:0000259" key="4">
    <source>
        <dbReference type="Pfam" id="PF00291"/>
    </source>
</evidence>
<keyword evidence="6" id="KW-1185">Reference proteome</keyword>
<feature type="domain" description="Tryptophan synthase beta chain-like PALP" evidence="4">
    <location>
        <begin position="19"/>
        <end position="324"/>
    </location>
</feature>
<dbReference type="PANTHER" id="PTHR48078">
    <property type="entry name" value="THREONINE DEHYDRATASE, MITOCHONDRIAL-RELATED"/>
    <property type="match status" value="1"/>
</dbReference>
<evidence type="ECO:0000256" key="1">
    <source>
        <dbReference type="ARBA" id="ARBA00001933"/>
    </source>
</evidence>
<reference evidence="5 6" key="1">
    <citation type="submission" date="2016-12" db="EMBL/GenBank/DDBJ databases">
        <title>The draft genome sequence of Actinophytocola xinjiangensis.</title>
        <authorList>
            <person name="Wang W."/>
            <person name="Yuan L."/>
        </authorList>
    </citation>
    <scope>NUCLEOTIDE SEQUENCE [LARGE SCALE GENOMIC DNA]</scope>
    <source>
        <strain evidence="5 6">CGMCC 4.4663</strain>
    </source>
</reference>
<dbReference type="RefSeq" id="WP_075135993.1">
    <property type="nucleotide sequence ID" value="NZ_MSIF01000016.1"/>
</dbReference>